<dbReference type="Proteomes" id="UP000230233">
    <property type="component" value="Chromosome IV"/>
</dbReference>
<feature type="compositionally biased region" description="Polar residues" evidence="1">
    <location>
        <begin position="364"/>
        <end position="386"/>
    </location>
</feature>
<protein>
    <recommendedName>
        <fullName evidence="4">RING-type domain-containing protein</fullName>
    </recommendedName>
</protein>
<evidence type="ECO:0000256" key="1">
    <source>
        <dbReference type="SAM" id="MobiDB-lite"/>
    </source>
</evidence>
<feature type="region of interest" description="Disordered" evidence="1">
    <location>
        <begin position="310"/>
        <end position="330"/>
    </location>
</feature>
<dbReference type="Gene3D" id="3.30.40.10">
    <property type="entry name" value="Zinc/RING finger domain, C3HC4 (zinc finger)"/>
    <property type="match status" value="1"/>
</dbReference>
<keyword evidence="3" id="KW-1185">Reference proteome</keyword>
<evidence type="ECO:0000313" key="3">
    <source>
        <dbReference type="Proteomes" id="UP000230233"/>
    </source>
</evidence>
<dbReference type="InterPro" id="IPR013083">
    <property type="entry name" value="Znf_RING/FYVE/PHD"/>
</dbReference>
<feature type="compositionally biased region" description="Low complexity" evidence="1">
    <location>
        <begin position="441"/>
        <end position="464"/>
    </location>
</feature>
<organism evidence="2 3">
    <name type="scientific">Caenorhabditis nigoni</name>
    <dbReference type="NCBI Taxonomy" id="1611254"/>
    <lineage>
        <taxon>Eukaryota</taxon>
        <taxon>Metazoa</taxon>
        <taxon>Ecdysozoa</taxon>
        <taxon>Nematoda</taxon>
        <taxon>Chromadorea</taxon>
        <taxon>Rhabditida</taxon>
        <taxon>Rhabditina</taxon>
        <taxon>Rhabditomorpha</taxon>
        <taxon>Rhabditoidea</taxon>
        <taxon>Rhabditidae</taxon>
        <taxon>Peloderinae</taxon>
        <taxon>Caenorhabditis</taxon>
    </lineage>
</organism>
<reference evidence="3" key="1">
    <citation type="submission" date="2017-10" db="EMBL/GenBank/DDBJ databases">
        <title>Rapid genome shrinkage in a self-fertile nematode reveals novel sperm competition proteins.</title>
        <authorList>
            <person name="Yin D."/>
            <person name="Schwarz E.M."/>
            <person name="Thomas C.G."/>
            <person name="Felde R.L."/>
            <person name="Korf I.F."/>
            <person name="Cutter A.D."/>
            <person name="Schartner C.M."/>
            <person name="Ralston E.J."/>
            <person name="Meyer B.J."/>
            <person name="Haag E.S."/>
        </authorList>
    </citation>
    <scope>NUCLEOTIDE SEQUENCE [LARGE SCALE GENOMIC DNA]</scope>
    <source>
        <strain evidence="3">JU1422</strain>
    </source>
</reference>
<dbReference type="SMART" id="SM01197">
    <property type="entry name" value="FANCL_C"/>
    <property type="match status" value="1"/>
</dbReference>
<gene>
    <name evidence="2" type="primary">Cnig_chr_IV.g12381</name>
    <name evidence="2" type="ORF">B9Z55_012381</name>
</gene>
<feature type="compositionally biased region" description="Polar residues" evidence="1">
    <location>
        <begin position="502"/>
        <end position="513"/>
    </location>
</feature>
<feature type="compositionally biased region" description="Basic and acidic residues" evidence="1">
    <location>
        <begin position="514"/>
        <end position="527"/>
    </location>
</feature>
<feature type="compositionally biased region" description="Polar residues" evidence="1">
    <location>
        <begin position="408"/>
        <end position="417"/>
    </location>
</feature>
<feature type="region of interest" description="Disordered" evidence="1">
    <location>
        <begin position="499"/>
        <end position="527"/>
    </location>
</feature>
<dbReference type="EMBL" id="PDUG01000004">
    <property type="protein sequence ID" value="PIC31815.1"/>
    <property type="molecule type" value="Genomic_DNA"/>
</dbReference>
<feature type="region of interest" description="Disordered" evidence="1">
    <location>
        <begin position="355"/>
        <end position="479"/>
    </location>
</feature>
<dbReference type="SUPFAM" id="SSF57850">
    <property type="entry name" value="RING/U-box"/>
    <property type="match status" value="1"/>
</dbReference>
<name>A0A2G5TWX8_9PELO</name>
<feature type="compositionally biased region" description="Polar residues" evidence="1">
    <location>
        <begin position="425"/>
        <end position="438"/>
    </location>
</feature>
<feature type="compositionally biased region" description="Polar residues" evidence="1">
    <location>
        <begin position="310"/>
        <end position="320"/>
    </location>
</feature>
<proteinExistence type="predicted"/>
<comment type="caution">
    <text evidence="2">The sequence shown here is derived from an EMBL/GenBank/DDBJ whole genome shotgun (WGS) entry which is preliminary data.</text>
</comment>
<feature type="compositionally biased region" description="Basic and acidic residues" evidence="1">
    <location>
        <begin position="389"/>
        <end position="407"/>
    </location>
</feature>
<dbReference type="AlphaFoldDB" id="A0A2G5TWX8"/>
<evidence type="ECO:0008006" key="4">
    <source>
        <dbReference type="Google" id="ProtNLM"/>
    </source>
</evidence>
<evidence type="ECO:0000313" key="2">
    <source>
        <dbReference type="EMBL" id="PIC31815.1"/>
    </source>
</evidence>
<accession>A0A2G5TWX8</accession>
<dbReference type="OrthoDB" id="5911866at2759"/>
<sequence length="880" mass="101696">MGAIEFLQNLTGIKKFVLRSFKEDRADSKRFFQFEEAVEITRICLELKGADPNMHGMLDAVGAEKLSLNEHVRKSRSMGEIETMFYMHHIDKSKITVIPDFVEKLSEIHSNENIYTPITTIGRNGEDLMNMGESALYLFKNLICGVDWLEAFKTNGIDLFRNFRNGFEDTLMPLFCEWEACYVSKDWHDNIIAQLKNHRIFEKQIRTDINFSKGFSKGSLITTSYFSERCEIFHLPPMPDDVPDTMLLEEGKVLIMVAWACLFYPRQEKSRNQGDTAMQREVIMNAMFARLPRESKFRNHLASLITHWSGSRQMQSQQAVNEEARREPERVHVLQKCENKYARGDEAPDALAKSEAEYQDTHVESSNSSHTVPEGANNSSGKTTKPTKSRNESLEKTRKAQEPKNEVKANSNESFSKQSKDILEPSTSEGPVSNTSRQGKPKSSAISKESSLSSSTSISEPCSSRTLIPEDEEAVEKKKFEDQAKKMVKMQNQIKELKDQMRQLSVENETLKNSIEERKEDESNKLKKAKEDLEKEKKKTAKLEQAIKDWKISLEFMEKDLMEAGEQRDVVNEKLRKADEELREQTAKSRNLEHQLKETNKTLATVNKEKDRAVERVVREWTERWNVERHQVQLAQNRTEEAECKVRQLVKEKVKLLEKSGDGSNLPAHVATYKEDIRKLRQLLKEKEDLIPHLQRRIQELSNQPGPSSQISEDPEGYLERLQNILEILNRDDSIEEKRVRISRLLTNTDSADTRQISVLEEDLFDSSVTMYRDTLNYNTYRIQQTQSIEGCQPVPSYPNLSQKFLDAENKERTKAMFGEGDCAICFEKIEEHDEERTCPNEICALRYHGKCILRSIETMPLCPYCKTHYFNVDDFPVLS</sequence>